<evidence type="ECO:0000256" key="1">
    <source>
        <dbReference type="ARBA" id="ARBA00022517"/>
    </source>
</evidence>
<dbReference type="InterPro" id="IPR023799">
    <property type="entry name" value="RbfA_dom_sf"/>
</dbReference>
<reference evidence="3 6" key="1">
    <citation type="journal article" date="2015" name="Int. J. Syst. Evol. Microbiol.">
        <title>Exiguobacterium enclense sp. nov., isolated from sediment.</title>
        <authorList>
            <person name="Dastager S.G."/>
            <person name="Mawlankar R."/>
            <person name="Sonalkar V.V."/>
            <person name="Thorat M.N."/>
            <person name="Mual P."/>
            <person name="Verma A."/>
            <person name="Krishnamurthi S."/>
            <person name="Tang S.K."/>
            <person name="Li W.J."/>
        </authorList>
    </citation>
    <scope>NUCLEOTIDE SEQUENCE [LARGE SCALE GENOMIC DNA]</scope>
    <source>
        <strain evidence="3 6">NIO-1109</strain>
    </source>
</reference>
<dbReference type="Proteomes" id="UP000072605">
    <property type="component" value="Unassembled WGS sequence"/>
</dbReference>
<evidence type="ECO:0000313" key="4">
    <source>
        <dbReference type="EMBL" id="KTR26523.1"/>
    </source>
</evidence>
<keyword evidence="8" id="KW-1185">Reference proteome</keyword>
<dbReference type="InterPro" id="IPR020053">
    <property type="entry name" value="Ribosome-bd_factorA_CS"/>
</dbReference>
<evidence type="ECO:0000313" key="5">
    <source>
        <dbReference type="EMBL" id="MEI4461308.1"/>
    </source>
</evidence>
<dbReference type="Proteomes" id="UP000053797">
    <property type="component" value="Unassembled WGS sequence"/>
</dbReference>
<dbReference type="EMBL" id="LDQV01000023">
    <property type="protein sequence ID" value="KTR26523.1"/>
    <property type="molecule type" value="Genomic_DNA"/>
</dbReference>
<dbReference type="PROSITE" id="PS01319">
    <property type="entry name" value="RBFA"/>
    <property type="match status" value="1"/>
</dbReference>
<comment type="caution">
    <text evidence="3">The sequence shown here is derived from an EMBL/GenBank/DDBJ whole genome shotgun (WGS) entry which is preliminary data.</text>
</comment>
<protein>
    <recommendedName>
        <fullName evidence="2">Ribosome-binding factor A</fullName>
    </recommendedName>
</protein>
<keyword evidence="1 2" id="KW-0690">Ribosome biogenesis</keyword>
<dbReference type="PANTHER" id="PTHR33515:SF1">
    <property type="entry name" value="RIBOSOME-BINDING FACTOR A, CHLOROPLASTIC-RELATED"/>
    <property type="match status" value="1"/>
</dbReference>
<dbReference type="PANTHER" id="PTHR33515">
    <property type="entry name" value="RIBOSOME-BINDING FACTOR A, CHLOROPLASTIC-RELATED"/>
    <property type="match status" value="1"/>
</dbReference>
<sequence length="113" mass="12933">MSLRSNRVAEQVRKEITQLLIKDVKDPRVKPITVTGVEVTGDLQQATIFYSVLGDEKAREDARIGLEKSKGFMRKEIGSRIRLRKTPELLFEVDSSVEYGSRIDELLRNLNKD</sequence>
<dbReference type="Gene3D" id="3.30.300.20">
    <property type="match status" value="1"/>
</dbReference>
<dbReference type="OrthoDB" id="307788at2"/>
<dbReference type="GO" id="GO:0030490">
    <property type="term" value="P:maturation of SSU-rRNA"/>
    <property type="evidence" value="ECO:0007669"/>
    <property type="project" value="UniProtKB-UniRule"/>
</dbReference>
<dbReference type="SUPFAM" id="SSF89919">
    <property type="entry name" value="Ribosome-binding factor A, RbfA"/>
    <property type="match status" value="1"/>
</dbReference>
<comment type="subunit">
    <text evidence="2">Monomer. Binds 30S ribosomal subunits, but not 50S ribosomal subunits or 70S ribosomes.</text>
</comment>
<dbReference type="Proteomes" id="UP001387110">
    <property type="component" value="Unassembled WGS sequence"/>
</dbReference>
<comment type="subcellular location">
    <subcellularLocation>
        <location evidence="2">Cytoplasm</location>
    </subcellularLocation>
</comment>
<dbReference type="EMBL" id="JBAWKY010000001">
    <property type="protein sequence ID" value="MEI4461308.1"/>
    <property type="molecule type" value="Genomic_DNA"/>
</dbReference>
<evidence type="ECO:0000313" key="7">
    <source>
        <dbReference type="Proteomes" id="UP000072605"/>
    </source>
</evidence>
<evidence type="ECO:0000313" key="6">
    <source>
        <dbReference type="Proteomes" id="UP000053797"/>
    </source>
</evidence>
<dbReference type="NCBIfam" id="TIGR00082">
    <property type="entry name" value="rbfA"/>
    <property type="match status" value="1"/>
</dbReference>
<dbReference type="AlphaFoldDB" id="A0A0V8GK82"/>
<dbReference type="RefSeq" id="WP_023468679.1">
    <property type="nucleotide sequence ID" value="NZ_FMYN01000001.1"/>
</dbReference>
<comment type="function">
    <text evidence="2">One of several proteins that assist in the late maturation steps of the functional core of the 30S ribosomal subunit. Associates with free 30S ribosomal subunits (but not with 30S subunits that are part of 70S ribosomes or polysomes). Required for efficient processing of 16S rRNA. May interact with the 5'-terminal helix region of 16S rRNA.</text>
</comment>
<dbReference type="SMR" id="A0A0V8GK82"/>
<organism evidence="3 6">
    <name type="scientific">Exiguobacterium indicum</name>
    <dbReference type="NCBI Taxonomy" id="296995"/>
    <lineage>
        <taxon>Bacteria</taxon>
        <taxon>Bacillati</taxon>
        <taxon>Bacillota</taxon>
        <taxon>Bacilli</taxon>
        <taxon>Bacillales</taxon>
        <taxon>Bacillales Family XII. Incertae Sedis</taxon>
        <taxon>Exiguobacterium</taxon>
    </lineage>
</organism>
<dbReference type="GO" id="GO:0005829">
    <property type="term" value="C:cytosol"/>
    <property type="evidence" value="ECO:0007669"/>
    <property type="project" value="TreeGrafter"/>
</dbReference>
<gene>
    <name evidence="2 5" type="primary">rbfA</name>
    <name evidence="3" type="ORF">AS033_04660</name>
    <name evidence="4" type="ORF">RSA11_09810</name>
    <name evidence="5" type="ORF">SZL87_02590</name>
</gene>
<reference evidence="5 8" key="3">
    <citation type="submission" date="2023-12" db="EMBL/GenBank/DDBJ databases">
        <authorList>
            <person name="Easwaran N."/>
            <person name="Lazarus H.P.S."/>
        </authorList>
    </citation>
    <scope>NUCLEOTIDE SEQUENCE [LARGE SCALE GENOMIC DNA]</scope>
    <source>
        <strain evidence="5 8">VIT-2023</strain>
    </source>
</reference>
<accession>A0A0V8GK82</accession>
<reference evidence="4 7" key="2">
    <citation type="journal article" date="2016" name="Front. Microbiol.">
        <title>Genomic Resource of Rice Seed Associated Bacteria.</title>
        <authorList>
            <person name="Midha S."/>
            <person name="Bansal K."/>
            <person name="Sharma S."/>
            <person name="Kumar N."/>
            <person name="Patil P.P."/>
            <person name="Chaudhry V."/>
            <person name="Patil P.B."/>
        </authorList>
    </citation>
    <scope>NUCLEOTIDE SEQUENCE [LARGE SCALE GENOMIC DNA]</scope>
    <source>
        <strain evidence="4 7">RSA11</strain>
    </source>
</reference>
<dbReference type="GeneID" id="90837096"/>
<evidence type="ECO:0000313" key="8">
    <source>
        <dbReference type="Proteomes" id="UP001387110"/>
    </source>
</evidence>
<evidence type="ECO:0000313" key="3">
    <source>
        <dbReference type="EMBL" id="KSU50677.1"/>
    </source>
</evidence>
<dbReference type="InterPro" id="IPR015946">
    <property type="entry name" value="KH_dom-like_a/b"/>
</dbReference>
<comment type="similarity">
    <text evidence="2">Belongs to the RbfA family.</text>
</comment>
<dbReference type="HAMAP" id="MF_00003">
    <property type="entry name" value="RbfA"/>
    <property type="match status" value="1"/>
</dbReference>
<keyword evidence="2" id="KW-0963">Cytoplasm</keyword>
<evidence type="ECO:0000256" key="2">
    <source>
        <dbReference type="HAMAP-Rule" id="MF_00003"/>
    </source>
</evidence>
<dbReference type="GO" id="GO:0043024">
    <property type="term" value="F:ribosomal small subunit binding"/>
    <property type="evidence" value="ECO:0007669"/>
    <property type="project" value="TreeGrafter"/>
</dbReference>
<name>A0A0V8GK82_9BACL</name>
<dbReference type="EMBL" id="LNQL01000001">
    <property type="protein sequence ID" value="KSU50677.1"/>
    <property type="molecule type" value="Genomic_DNA"/>
</dbReference>
<dbReference type="Pfam" id="PF02033">
    <property type="entry name" value="RBFA"/>
    <property type="match status" value="1"/>
</dbReference>
<proteinExistence type="inferred from homology"/>
<dbReference type="InterPro" id="IPR000238">
    <property type="entry name" value="RbfA"/>
</dbReference>